<evidence type="ECO:0000313" key="1">
    <source>
        <dbReference type="EMBL" id="KAK3257142.1"/>
    </source>
</evidence>
<dbReference type="Proteomes" id="UP001190700">
    <property type="component" value="Unassembled WGS sequence"/>
</dbReference>
<gene>
    <name evidence="1" type="ORF">CYMTET_33761</name>
</gene>
<keyword evidence="2" id="KW-1185">Reference proteome</keyword>
<reference evidence="1 2" key="1">
    <citation type="journal article" date="2015" name="Genome Biol. Evol.">
        <title>Comparative Genomics of a Bacterivorous Green Alga Reveals Evolutionary Causalities and Consequences of Phago-Mixotrophic Mode of Nutrition.</title>
        <authorList>
            <person name="Burns J.A."/>
            <person name="Paasch A."/>
            <person name="Narechania A."/>
            <person name="Kim E."/>
        </authorList>
    </citation>
    <scope>NUCLEOTIDE SEQUENCE [LARGE SCALE GENOMIC DNA]</scope>
    <source>
        <strain evidence="1 2">PLY_AMNH</strain>
    </source>
</reference>
<accession>A0AAE0FCF9</accession>
<comment type="caution">
    <text evidence="1">The sequence shown here is derived from an EMBL/GenBank/DDBJ whole genome shotgun (WGS) entry which is preliminary data.</text>
</comment>
<organism evidence="1 2">
    <name type="scientific">Cymbomonas tetramitiformis</name>
    <dbReference type="NCBI Taxonomy" id="36881"/>
    <lineage>
        <taxon>Eukaryota</taxon>
        <taxon>Viridiplantae</taxon>
        <taxon>Chlorophyta</taxon>
        <taxon>Pyramimonadophyceae</taxon>
        <taxon>Pyramimonadales</taxon>
        <taxon>Pyramimonadaceae</taxon>
        <taxon>Cymbomonas</taxon>
    </lineage>
</organism>
<dbReference type="AlphaFoldDB" id="A0AAE0FCF9"/>
<proteinExistence type="predicted"/>
<evidence type="ECO:0000313" key="2">
    <source>
        <dbReference type="Proteomes" id="UP001190700"/>
    </source>
</evidence>
<sequence length="92" mass="10600">MIETTRALHTDISKLLRGLHRWHRAKKGGELKQAVPSFEPLVQLVGRLSELRWFEALIHDEIQRGTCNAGTLYTWGPATIQELEYYNKILNA</sequence>
<protein>
    <submittedName>
        <fullName evidence="1">Uncharacterized protein</fullName>
    </submittedName>
</protein>
<dbReference type="EMBL" id="LGRX02020956">
    <property type="protein sequence ID" value="KAK3257142.1"/>
    <property type="molecule type" value="Genomic_DNA"/>
</dbReference>
<name>A0AAE0FCF9_9CHLO</name>